<comment type="subcellular location">
    <subcellularLocation>
        <location evidence="1">Secreted</location>
    </subcellularLocation>
</comment>
<dbReference type="EMBL" id="JAXCGZ010016127">
    <property type="protein sequence ID" value="KAK7069567.1"/>
    <property type="molecule type" value="Genomic_DNA"/>
</dbReference>
<keyword evidence="2" id="KW-0964">Secreted</keyword>
<accession>A0AAN8WNW5</accession>
<proteinExistence type="predicted"/>
<evidence type="ECO:0000256" key="2">
    <source>
        <dbReference type="ARBA" id="ARBA00022525"/>
    </source>
</evidence>
<evidence type="ECO:0000256" key="1">
    <source>
        <dbReference type="ARBA" id="ARBA00004613"/>
    </source>
</evidence>
<keyword evidence="3" id="KW-0560">Oxidoreductase</keyword>
<keyword evidence="6" id="KW-1185">Reference proteome</keyword>
<organism evidence="5 6">
    <name type="scientific">Halocaridina rubra</name>
    <name type="common">Hawaiian red shrimp</name>
    <dbReference type="NCBI Taxonomy" id="373956"/>
    <lineage>
        <taxon>Eukaryota</taxon>
        <taxon>Metazoa</taxon>
        <taxon>Ecdysozoa</taxon>
        <taxon>Arthropoda</taxon>
        <taxon>Crustacea</taxon>
        <taxon>Multicrustacea</taxon>
        <taxon>Malacostraca</taxon>
        <taxon>Eumalacostraca</taxon>
        <taxon>Eucarida</taxon>
        <taxon>Decapoda</taxon>
        <taxon>Pleocyemata</taxon>
        <taxon>Caridea</taxon>
        <taxon>Atyoidea</taxon>
        <taxon>Atyidae</taxon>
        <taxon>Halocaridina</taxon>
    </lineage>
</organism>
<evidence type="ECO:0000256" key="3">
    <source>
        <dbReference type="ARBA" id="ARBA00022559"/>
    </source>
</evidence>
<name>A0AAN8WNW5_HALRR</name>
<evidence type="ECO:0000313" key="6">
    <source>
        <dbReference type="Proteomes" id="UP001381693"/>
    </source>
</evidence>
<dbReference type="Gene3D" id="1.10.640.10">
    <property type="entry name" value="Haem peroxidase domain superfamily, animal type"/>
    <property type="match status" value="1"/>
</dbReference>
<dbReference type="Proteomes" id="UP001381693">
    <property type="component" value="Unassembled WGS sequence"/>
</dbReference>
<keyword evidence="3" id="KW-0575">Peroxidase</keyword>
<dbReference type="InterPro" id="IPR019791">
    <property type="entry name" value="Haem_peroxidase_animal"/>
</dbReference>
<reference evidence="5 6" key="1">
    <citation type="submission" date="2023-11" db="EMBL/GenBank/DDBJ databases">
        <title>Halocaridina rubra genome assembly.</title>
        <authorList>
            <person name="Smith C."/>
        </authorList>
    </citation>
    <scope>NUCLEOTIDE SEQUENCE [LARGE SCALE GENOMIC DNA]</scope>
    <source>
        <strain evidence="5">EP-1</strain>
        <tissue evidence="5">Whole</tissue>
    </source>
</reference>
<dbReference type="GO" id="GO:0005576">
    <property type="term" value="C:extracellular region"/>
    <property type="evidence" value="ECO:0007669"/>
    <property type="project" value="UniProtKB-SubCell"/>
</dbReference>
<dbReference type="PROSITE" id="PS50292">
    <property type="entry name" value="PEROXIDASE_3"/>
    <property type="match status" value="1"/>
</dbReference>
<dbReference type="GO" id="GO:0020037">
    <property type="term" value="F:heme binding"/>
    <property type="evidence" value="ECO:0007669"/>
    <property type="project" value="InterPro"/>
</dbReference>
<dbReference type="GO" id="GO:0004601">
    <property type="term" value="F:peroxidase activity"/>
    <property type="evidence" value="ECO:0007669"/>
    <property type="project" value="UniProtKB-KW"/>
</dbReference>
<gene>
    <name evidence="5" type="ORF">SK128_023491</name>
</gene>
<protein>
    <submittedName>
        <fullName evidence="5">Uncharacterized protein</fullName>
    </submittedName>
</protein>
<dbReference type="PANTHER" id="PTHR11475">
    <property type="entry name" value="OXIDASE/PEROXIDASE"/>
    <property type="match status" value="1"/>
</dbReference>
<evidence type="ECO:0000313" key="5">
    <source>
        <dbReference type="EMBL" id="KAK7069567.1"/>
    </source>
</evidence>
<comment type="caution">
    <text evidence="5">The sequence shown here is derived from an EMBL/GenBank/DDBJ whole genome shotgun (WGS) entry which is preliminary data.</text>
</comment>
<dbReference type="Pfam" id="PF03098">
    <property type="entry name" value="An_peroxidase"/>
    <property type="match status" value="1"/>
</dbReference>
<evidence type="ECO:0000256" key="4">
    <source>
        <dbReference type="ARBA" id="ARBA00023180"/>
    </source>
</evidence>
<dbReference type="InterPro" id="IPR037120">
    <property type="entry name" value="Haem_peroxidase_sf_animal"/>
</dbReference>
<sequence length="201" mass="22236">MVLLLRGFSPIADDPRTEPFLLGFSTVKFNKLLLDSKVTRTGQLLEESSKAIVELIRKTRVGKRCPGRWLLKGLEKHVVPLINLDKPLAEEMGLVMSFRCVVGSPYPNVDGSCNNQESPDLGAIGSKFLRLQGSAAGKDGFSLRSSVSDDKTLPSARRVAEILRKHIKKPSVTGIFSEWGHFIQRDAFNIPVCKRDVLCSD</sequence>
<dbReference type="PANTHER" id="PTHR11475:SF4">
    <property type="entry name" value="CHORION PEROXIDASE"/>
    <property type="match status" value="1"/>
</dbReference>
<dbReference type="SUPFAM" id="SSF48113">
    <property type="entry name" value="Heme-dependent peroxidases"/>
    <property type="match status" value="1"/>
</dbReference>
<dbReference type="AlphaFoldDB" id="A0AAN8WNW5"/>
<dbReference type="GO" id="GO:0006979">
    <property type="term" value="P:response to oxidative stress"/>
    <property type="evidence" value="ECO:0007669"/>
    <property type="project" value="InterPro"/>
</dbReference>
<keyword evidence="4" id="KW-0325">Glycoprotein</keyword>
<dbReference type="InterPro" id="IPR010255">
    <property type="entry name" value="Haem_peroxidase_sf"/>
</dbReference>